<proteinExistence type="predicted"/>
<evidence type="ECO:0000313" key="2">
    <source>
        <dbReference type="Proteomes" id="UP001187471"/>
    </source>
</evidence>
<comment type="caution">
    <text evidence="1">The sequence shown here is derived from an EMBL/GenBank/DDBJ whole genome shotgun (WGS) entry which is preliminary data.</text>
</comment>
<dbReference type="EMBL" id="JAVXUO010002122">
    <property type="protein sequence ID" value="KAK2976034.1"/>
    <property type="molecule type" value="Genomic_DNA"/>
</dbReference>
<gene>
    <name evidence="1" type="ORF">RJ640_029907</name>
</gene>
<evidence type="ECO:0000313" key="1">
    <source>
        <dbReference type="EMBL" id="KAK2976034.1"/>
    </source>
</evidence>
<reference evidence="1" key="1">
    <citation type="submission" date="2022-12" db="EMBL/GenBank/DDBJ databases">
        <title>Draft genome assemblies for two species of Escallonia (Escalloniales).</title>
        <authorList>
            <person name="Chanderbali A."/>
            <person name="Dervinis C."/>
            <person name="Anghel I."/>
            <person name="Soltis D."/>
            <person name="Soltis P."/>
            <person name="Zapata F."/>
        </authorList>
    </citation>
    <scope>NUCLEOTIDE SEQUENCE</scope>
    <source>
        <strain evidence="1">UCBG92.1500</strain>
        <tissue evidence="1">Leaf</tissue>
    </source>
</reference>
<sequence>MGLGFAVAFWGVCGTLFFNDSWRCAYFMVLCTMSDWLYVTTSMNMARMQRQLQYAKIGVSHFQTYCEISKVAISLLGGVKTKRKTAANGEESGSSKAVALSCCNCMASE</sequence>
<dbReference type="AlphaFoldDB" id="A0AA88U978"/>
<keyword evidence="2" id="KW-1185">Reference proteome</keyword>
<feature type="non-terminal residue" evidence="1">
    <location>
        <position position="1"/>
    </location>
</feature>
<name>A0AA88U978_9ASTE</name>
<protein>
    <submittedName>
        <fullName evidence="1">Uncharacterized protein</fullName>
    </submittedName>
</protein>
<organism evidence="1 2">
    <name type="scientific">Escallonia rubra</name>
    <dbReference type="NCBI Taxonomy" id="112253"/>
    <lineage>
        <taxon>Eukaryota</taxon>
        <taxon>Viridiplantae</taxon>
        <taxon>Streptophyta</taxon>
        <taxon>Embryophyta</taxon>
        <taxon>Tracheophyta</taxon>
        <taxon>Spermatophyta</taxon>
        <taxon>Magnoliopsida</taxon>
        <taxon>eudicotyledons</taxon>
        <taxon>Gunneridae</taxon>
        <taxon>Pentapetalae</taxon>
        <taxon>asterids</taxon>
        <taxon>campanulids</taxon>
        <taxon>Escalloniales</taxon>
        <taxon>Escalloniaceae</taxon>
        <taxon>Escallonia</taxon>
    </lineage>
</organism>
<dbReference type="Proteomes" id="UP001187471">
    <property type="component" value="Unassembled WGS sequence"/>
</dbReference>
<accession>A0AA88U978</accession>